<dbReference type="PANTHER" id="PTHR35802">
    <property type="entry name" value="PROTEASE SYNTHASE AND SPORULATION PROTEIN PAI 2"/>
    <property type="match status" value="1"/>
</dbReference>
<dbReference type="RefSeq" id="WP_043576223.1">
    <property type="nucleotide sequence ID" value="NZ_CP142381.1"/>
</dbReference>
<sequence>MYLPKHFAVGDREALLRLMRARPLATLTLNGPDGLIADHIPLLAREEGGVLRLCGHVARANPLWRLLEGGADALAVFHGGDAYVTPSWYPAKAEHGKVVPTWNYAVAHAYGRLRAVEDAAWLRGLLDELTRTHEAGFETPWKVADAPADYIGKLLGAIVGIELEVARLEGKFKLSQNQPEASRDSVRRGLAARGSALADWMAERR</sequence>
<organism evidence="1 2">
    <name type="scientific">Chromobacterium subtsugae</name>
    <dbReference type="NCBI Taxonomy" id="251747"/>
    <lineage>
        <taxon>Bacteria</taxon>
        <taxon>Pseudomonadati</taxon>
        <taxon>Pseudomonadota</taxon>
        <taxon>Betaproteobacteria</taxon>
        <taxon>Neisseriales</taxon>
        <taxon>Chromobacteriaceae</taxon>
        <taxon>Chromobacterium</taxon>
    </lineage>
</organism>
<evidence type="ECO:0000313" key="2">
    <source>
        <dbReference type="Proteomes" id="UP000711178"/>
    </source>
</evidence>
<keyword evidence="2" id="KW-1185">Reference proteome</keyword>
<dbReference type="PIRSF" id="PIRSF010372">
    <property type="entry name" value="PaiB"/>
    <property type="match status" value="1"/>
</dbReference>
<dbReference type="GeneID" id="89685402"/>
<dbReference type="InterPro" id="IPR012349">
    <property type="entry name" value="Split_barrel_FMN-bd"/>
</dbReference>
<dbReference type="EMBL" id="JAHDTB010000005">
    <property type="protein sequence ID" value="MBW8287527.1"/>
    <property type="molecule type" value="Genomic_DNA"/>
</dbReference>
<dbReference type="Gene3D" id="2.30.110.10">
    <property type="entry name" value="Electron Transport, Fmn-binding Protein, Chain A"/>
    <property type="match status" value="1"/>
</dbReference>
<dbReference type="Proteomes" id="UP000711178">
    <property type="component" value="Unassembled WGS sequence"/>
</dbReference>
<dbReference type="SUPFAM" id="SSF50475">
    <property type="entry name" value="FMN-binding split barrel"/>
    <property type="match status" value="1"/>
</dbReference>
<protein>
    <submittedName>
        <fullName evidence="1">FMN-binding negative transcriptional regulator</fullName>
    </submittedName>
</protein>
<proteinExistence type="predicted"/>
<dbReference type="InterPro" id="IPR007396">
    <property type="entry name" value="TR_PAI2-type"/>
</dbReference>
<gene>
    <name evidence="1" type="ORF">KIF53_07790</name>
</gene>
<name>A0ABS7FC02_9NEIS</name>
<dbReference type="Pfam" id="PF04299">
    <property type="entry name" value="FMN_bind_2"/>
    <property type="match status" value="1"/>
</dbReference>
<accession>A0ABS7FC02</accession>
<dbReference type="PANTHER" id="PTHR35802:SF1">
    <property type="entry name" value="PROTEASE SYNTHASE AND SPORULATION PROTEIN PAI 2"/>
    <property type="match status" value="1"/>
</dbReference>
<comment type="caution">
    <text evidence="1">The sequence shown here is derived from an EMBL/GenBank/DDBJ whole genome shotgun (WGS) entry which is preliminary data.</text>
</comment>
<reference evidence="1 2" key="1">
    <citation type="submission" date="2021-05" db="EMBL/GenBank/DDBJ databases">
        <title>Draft Whole Genome Sequencing Of Biosensor Chromobacterium violaceum Strain CV026 Reveals A Regulatory RNA In Chromobacterium violaceum Phenotype Regulatory Network.</title>
        <authorList>
            <person name="Hong K.W."/>
            <person name="Chan K.G."/>
            <person name="Chang C.-Y."/>
        </authorList>
    </citation>
    <scope>NUCLEOTIDE SEQUENCE [LARGE SCALE GENOMIC DNA]</scope>
    <source>
        <strain evidence="1 2">ATCC 31532</strain>
    </source>
</reference>
<evidence type="ECO:0000313" key="1">
    <source>
        <dbReference type="EMBL" id="MBW8287527.1"/>
    </source>
</evidence>